<gene>
    <name evidence="1" type="ORF">FWILDA_LOCUS15768</name>
</gene>
<accession>A0A9W4WWZ1</accession>
<sequence>RLDGEEAKLSWTFGELNQIHCESIKDFMVDKYVKKLRYELGDESYYREE</sequence>
<comment type="caution">
    <text evidence="1">The sequence shown here is derived from an EMBL/GenBank/DDBJ whole genome shotgun (WGS) entry which is preliminary data.</text>
</comment>
<name>A0A9W4WWZ1_9GLOM</name>
<evidence type="ECO:0000313" key="1">
    <source>
        <dbReference type="EMBL" id="CAI2192819.1"/>
    </source>
</evidence>
<dbReference type="Proteomes" id="UP001153678">
    <property type="component" value="Unassembled WGS sequence"/>
</dbReference>
<protein>
    <submittedName>
        <fullName evidence="1">3791_t:CDS:1</fullName>
    </submittedName>
</protein>
<proteinExistence type="predicted"/>
<dbReference type="AlphaFoldDB" id="A0A9W4WWZ1"/>
<dbReference type="EMBL" id="CAMKVN010008746">
    <property type="protein sequence ID" value="CAI2192819.1"/>
    <property type="molecule type" value="Genomic_DNA"/>
</dbReference>
<feature type="non-terminal residue" evidence="1">
    <location>
        <position position="1"/>
    </location>
</feature>
<reference evidence="1" key="1">
    <citation type="submission" date="2022-08" db="EMBL/GenBank/DDBJ databases">
        <authorList>
            <person name="Kallberg Y."/>
            <person name="Tangrot J."/>
            <person name="Rosling A."/>
        </authorList>
    </citation>
    <scope>NUCLEOTIDE SEQUENCE</scope>
    <source>
        <strain evidence="1">Wild A</strain>
    </source>
</reference>
<evidence type="ECO:0000313" key="2">
    <source>
        <dbReference type="Proteomes" id="UP001153678"/>
    </source>
</evidence>
<organism evidence="1 2">
    <name type="scientific">Funneliformis geosporum</name>
    <dbReference type="NCBI Taxonomy" id="1117311"/>
    <lineage>
        <taxon>Eukaryota</taxon>
        <taxon>Fungi</taxon>
        <taxon>Fungi incertae sedis</taxon>
        <taxon>Mucoromycota</taxon>
        <taxon>Glomeromycotina</taxon>
        <taxon>Glomeromycetes</taxon>
        <taxon>Glomerales</taxon>
        <taxon>Glomeraceae</taxon>
        <taxon>Funneliformis</taxon>
    </lineage>
</organism>
<keyword evidence="2" id="KW-1185">Reference proteome</keyword>